<keyword evidence="3 5" id="KW-1133">Transmembrane helix</keyword>
<feature type="transmembrane region" description="Helical" evidence="5">
    <location>
        <begin position="172"/>
        <end position="190"/>
    </location>
</feature>
<accession>A0ABW0N6U9</accession>
<dbReference type="InterPro" id="IPR037185">
    <property type="entry name" value="EmrE-like"/>
</dbReference>
<evidence type="ECO:0000256" key="4">
    <source>
        <dbReference type="ARBA" id="ARBA00023136"/>
    </source>
</evidence>
<sequence>MAVDEEGRGGRARRYAAAAQAHVEGLHPSIRGLLWAAASGLLFVVLNAVMRGLSLALSPFQTQFLRYVFGLLVMLPFVLRSGVGAYLPHRIAGQFLRGGVHTLGLCVWFLAIPHISLADTTALGFTTPIFIMIGAVLVLGERLRWERWVAALIGFAGVLIVVAPKLSGSGGGFLLVMLASSPLFAASFLLTKTLTRFDRTEVIVVWQAITVALLSMPLGLMQWHSPSPWQWVSFVLCGVLGSAGHYCLTRSFTVADISATQSVKFLDLVWAAALGWVMFSDLPSRSTLVGGAVIAGSTLWIARRESRRAAA</sequence>
<feature type="transmembrane region" description="Helical" evidence="5">
    <location>
        <begin position="95"/>
        <end position="115"/>
    </location>
</feature>
<proteinExistence type="predicted"/>
<gene>
    <name evidence="7" type="ORF">ACFPOE_01520</name>
</gene>
<feature type="transmembrane region" description="Helical" evidence="5">
    <location>
        <begin position="32"/>
        <end position="52"/>
    </location>
</feature>
<feature type="domain" description="EamA" evidence="6">
    <location>
        <begin position="31"/>
        <end position="162"/>
    </location>
</feature>
<feature type="transmembrane region" description="Helical" evidence="5">
    <location>
        <begin position="202"/>
        <end position="223"/>
    </location>
</feature>
<comment type="subcellular location">
    <subcellularLocation>
        <location evidence="1">Membrane</location>
        <topology evidence="1">Multi-pass membrane protein</topology>
    </subcellularLocation>
</comment>
<dbReference type="Proteomes" id="UP001596037">
    <property type="component" value="Unassembled WGS sequence"/>
</dbReference>
<keyword evidence="4 5" id="KW-0472">Membrane</keyword>
<evidence type="ECO:0000313" key="8">
    <source>
        <dbReference type="Proteomes" id="UP001596037"/>
    </source>
</evidence>
<feature type="transmembrane region" description="Helical" evidence="5">
    <location>
        <begin position="229"/>
        <end position="249"/>
    </location>
</feature>
<feature type="transmembrane region" description="Helical" evidence="5">
    <location>
        <begin position="147"/>
        <end position="166"/>
    </location>
</feature>
<dbReference type="Pfam" id="PF00892">
    <property type="entry name" value="EamA"/>
    <property type="match status" value="2"/>
</dbReference>
<evidence type="ECO:0000313" key="7">
    <source>
        <dbReference type="EMBL" id="MFC5496200.1"/>
    </source>
</evidence>
<keyword evidence="2 5" id="KW-0812">Transmembrane</keyword>
<name>A0ABW0N6U9_9BURK</name>
<dbReference type="InterPro" id="IPR000620">
    <property type="entry name" value="EamA_dom"/>
</dbReference>
<keyword evidence="8" id="KW-1185">Reference proteome</keyword>
<dbReference type="EMBL" id="JBHSMF010000002">
    <property type="protein sequence ID" value="MFC5496200.1"/>
    <property type="molecule type" value="Genomic_DNA"/>
</dbReference>
<dbReference type="SUPFAM" id="SSF103481">
    <property type="entry name" value="Multidrug resistance efflux transporter EmrE"/>
    <property type="match status" value="2"/>
</dbReference>
<organism evidence="7 8">
    <name type="scientific">Caenimonas terrae</name>
    <dbReference type="NCBI Taxonomy" id="696074"/>
    <lineage>
        <taxon>Bacteria</taxon>
        <taxon>Pseudomonadati</taxon>
        <taxon>Pseudomonadota</taxon>
        <taxon>Betaproteobacteria</taxon>
        <taxon>Burkholderiales</taxon>
        <taxon>Comamonadaceae</taxon>
        <taxon>Caenimonas</taxon>
    </lineage>
</organism>
<evidence type="ECO:0000256" key="3">
    <source>
        <dbReference type="ARBA" id="ARBA00022989"/>
    </source>
</evidence>
<dbReference type="PANTHER" id="PTHR22911:SF6">
    <property type="entry name" value="SOLUTE CARRIER FAMILY 35 MEMBER G1"/>
    <property type="match status" value="1"/>
</dbReference>
<evidence type="ECO:0000256" key="5">
    <source>
        <dbReference type="SAM" id="Phobius"/>
    </source>
</evidence>
<feature type="transmembrane region" description="Helical" evidence="5">
    <location>
        <begin position="64"/>
        <end position="83"/>
    </location>
</feature>
<reference evidence="8" key="1">
    <citation type="journal article" date="2019" name="Int. J. Syst. Evol. Microbiol.">
        <title>The Global Catalogue of Microorganisms (GCM) 10K type strain sequencing project: providing services to taxonomists for standard genome sequencing and annotation.</title>
        <authorList>
            <consortium name="The Broad Institute Genomics Platform"/>
            <consortium name="The Broad Institute Genome Sequencing Center for Infectious Disease"/>
            <person name="Wu L."/>
            <person name="Ma J."/>
        </authorList>
    </citation>
    <scope>NUCLEOTIDE SEQUENCE [LARGE SCALE GENOMIC DNA]</scope>
    <source>
        <strain evidence="8">CCUG 57401</strain>
    </source>
</reference>
<dbReference type="PANTHER" id="PTHR22911">
    <property type="entry name" value="ACYL-MALONYL CONDENSING ENZYME-RELATED"/>
    <property type="match status" value="1"/>
</dbReference>
<dbReference type="RefSeq" id="WP_376848229.1">
    <property type="nucleotide sequence ID" value="NZ_JBHSMF010000002.1"/>
</dbReference>
<feature type="transmembrane region" description="Helical" evidence="5">
    <location>
        <begin position="121"/>
        <end position="140"/>
    </location>
</feature>
<evidence type="ECO:0000256" key="2">
    <source>
        <dbReference type="ARBA" id="ARBA00022692"/>
    </source>
</evidence>
<protein>
    <submittedName>
        <fullName evidence="7">DMT family transporter</fullName>
    </submittedName>
</protein>
<evidence type="ECO:0000259" key="6">
    <source>
        <dbReference type="Pfam" id="PF00892"/>
    </source>
</evidence>
<comment type="caution">
    <text evidence="7">The sequence shown here is derived from an EMBL/GenBank/DDBJ whole genome shotgun (WGS) entry which is preliminary data.</text>
</comment>
<feature type="domain" description="EamA" evidence="6">
    <location>
        <begin position="174"/>
        <end position="301"/>
    </location>
</feature>
<evidence type="ECO:0000256" key="1">
    <source>
        <dbReference type="ARBA" id="ARBA00004141"/>
    </source>
</evidence>